<feature type="non-terminal residue" evidence="1">
    <location>
        <position position="113"/>
    </location>
</feature>
<reference evidence="1" key="1">
    <citation type="submission" date="2019-08" db="EMBL/GenBank/DDBJ databases">
        <title>The genome of the North American firefly Photinus pyralis.</title>
        <authorList>
            <consortium name="Photinus pyralis genome working group"/>
            <person name="Fallon T.R."/>
            <person name="Sander Lower S.E."/>
            <person name="Weng J.-K."/>
        </authorList>
    </citation>
    <scope>NUCLEOTIDE SEQUENCE</scope>
    <source>
        <strain evidence="1">TRF0915ILg1</strain>
        <tissue evidence="1">Whole body</tissue>
    </source>
</reference>
<evidence type="ECO:0000313" key="1">
    <source>
        <dbReference type="EMBL" id="KAF2891329.1"/>
    </source>
</evidence>
<comment type="caution">
    <text evidence="1">The sequence shown here is derived from an EMBL/GenBank/DDBJ whole genome shotgun (WGS) entry which is preliminary data.</text>
</comment>
<keyword evidence="2" id="KW-1185">Reference proteome</keyword>
<gene>
    <name evidence="1" type="ORF">ILUMI_14844</name>
</gene>
<organism evidence="1 2">
    <name type="scientific">Ignelater luminosus</name>
    <name type="common">Cucubano</name>
    <name type="synonym">Pyrophorus luminosus</name>
    <dbReference type="NCBI Taxonomy" id="2038154"/>
    <lineage>
        <taxon>Eukaryota</taxon>
        <taxon>Metazoa</taxon>
        <taxon>Ecdysozoa</taxon>
        <taxon>Arthropoda</taxon>
        <taxon>Hexapoda</taxon>
        <taxon>Insecta</taxon>
        <taxon>Pterygota</taxon>
        <taxon>Neoptera</taxon>
        <taxon>Endopterygota</taxon>
        <taxon>Coleoptera</taxon>
        <taxon>Polyphaga</taxon>
        <taxon>Elateriformia</taxon>
        <taxon>Elateroidea</taxon>
        <taxon>Elateridae</taxon>
        <taxon>Agrypninae</taxon>
        <taxon>Pyrophorini</taxon>
        <taxon>Ignelater</taxon>
    </lineage>
</organism>
<accession>A0A8K0G9N7</accession>
<proteinExistence type="predicted"/>
<name>A0A8K0G9N7_IGNLU</name>
<sequence length="113" mass="12765">IGFYAFCFVDVKSSSPHFYTWTENQCGRGSNATGSADACGGQNKDSHICFNGGSDKEKAVNMLLKKRFGEEWIKEEQLNFYFKILKEQITFEEQTDEAEKLCGCLEEESGPIQ</sequence>
<dbReference type="AlphaFoldDB" id="A0A8K0G9N7"/>
<dbReference type="Proteomes" id="UP000801492">
    <property type="component" value="Unassembled WGS sequence"/>
</dbReference>
<dbReference type="OrthoDB" id="6779410at2759"/>
<protein>
    <submittedName>
        <fullName evidence="1">Uncharacterized protein</fullName>
    </submittedName>
</protein>
<dbReference type="EMBL" id="VTPC01034236">
    <property type="protein sequence ID" value="KAF2891329.1"/>
    <property type="molecule type" value="Genomic_DNA"/>
</dbReference>
<evidence type="ECO:0000313" key="2">
    <source>
        <dbReference type="Proteomes" id="UP000801492"/>
    </source>
</evidence>